<keyword evidence="3" id="KW-1185">Reference proteome</keyword>
<dbReference type="InterPro" id="IPR011250">
    <property type="entry name" value="OMP/PagP_B-barrel"/>
</dbReference>
<reference evidence="2 3" key="1">
    <citation type="journal article" date="2022" name="Int. J. Syst. Evol. Microbiol.">
        <title>Prevotella herbatica sp. nov., a plant polysaccharide-decomposing anaerobic bacterium isolated from a methanogenic reactor.</title>
        <authorList>
            <person name="Uek A."/>
            <person name="Tonouchi A."/>
            <person name="Kaku N."/>
            <person name="Ueki K."/>
        </authorList>
    </citation>
    <scope>NUCLEOTIDE SEQUENCE [LARGE SCALE GENOMIC DNA]</scope>
    <source>
        <strain evidence="2 3">WR041</strain>
    </source>
</reference>
<proteinExistence type="predicted"/>
<name>A0ABM7NZ79_9BACT</name>
<dbReference type="RefSeq" id="WP_207153394.1">
    <property type="nucleotide sequence ID" value="NZ_AP024484.1"/>
</dbReference>
<evidence type="ECO:0008006" key="4">
    <source>
        <dbReference type="Google" id="ProtNLM"/>
    </source>
</evidence>
<feature type="chain" id="PRO_5046411602" description="Outer membrane protein beta-barrel domain-containing protein" evidence="1">
    <location>
        <begin position="21"/>
        <end position="175"/>
    </location>
</feature>
<organism evidence="2 3">
    <name type="scientific">Prevotella herbatica</name>
    <dbReference type="NCBI Taxonomy" id="2801997"/>
    <lineage>
        <taxon>Bacteria</taxon>
        <taxon>Pseudomonadati</taxon>
        <taxon>Bacteroidota</taxon>
        <taxon>Bacteroidia</taxon>
        <taxon>Bacteroidales</taxon>
        <taxon>Prevotellaceae</taxon>
        <taxon>Prevotella</taxon>
    </lineage>
</organism>
<sequence>MKKIILFLSIMLTGMMTVNAQEESKISFSGYLGTGLAMSTPARTPVTLHVIGYYNISNRFSAGVGTGVSVYEKTLIPLYADVKYKLSAPHKFTPYAECGCGYSFAPQNNTNGGFYFSPTIGVEWSAFKKNKVLFAVGYELQEFERLKQFENQYMKTEFQESLSHGSIALKVGMTF</sequence>
<feature type="signal peptide" evidence="1">
    <location>
        <begin position="1"/>
        <end position="20"/>
    </location>
</feature>
<gene>
    <name evidence="2" type="ORF">prwr041_16590</name>
</gene>
<evidence type="ECO:0000256" key="1">
    <source>
        <dbReference type="SAM" id="SignalP"/>
    </source>
</evidence>
<accession>A0ABM7NZ79</accession>
<dbReference type="SUPFAM" id="SSF56925">
    <property type="entry name" value="OMPA-like"/>
    <property type="match status" value="1"/>
</dbReference>
<evidence type="ECO:0000313" key="2">
    <source>
        <dbReference type="EMBL" id="BCS85766.1"/>
    </source>
</evidence>
<dbReference type="Proteomes" id="UP001319045">
    <property type="component" value="Chromosome"/>
</dbReference>
<protein>
    <recommendedName>
        <fullName evidence="4">Outer membrane protein beta-barrel domain-containing protein</fullName>
    </recommendedName>
</protein>
<dbReference type="EMBL" id="AP024484">
    <property type="protein sequence ID" value="BCS85766.1"/>
    <property type="molecule type" value="Genomic_DNA"/>
</dbReference>
<keyword evidence="1" id="KW-0732">Signal</keyword>
<evidence type="ECO:0000313" key="3">
    <source>
        <dbReference type="Proteomes" id="UP001319045"/>
    </source>
</evidence>